<reference evidence="2" key="1">
    <citation type="submission" date="2021-03" db="EMBL/GenBank/DDBJ databases">
        <title>Draft genome sequence of rust myrtle Austropuccinia psidii MF-1, a brazilian biotype.</title>
        <authorList>
            <person name="Quecine M.C."/>
            <person name="Pachon D.M.R."/>
            <person name="Bonatelli M.L."/>
            <person name="Correr F.H."/>
            <person name="Franceschini L.M."/>
            <person name="Leite T.F."/>
            <person name="Margarido G.R.A."/>
            <person name="Almeida C.A."/>
            <person name="Ferrarezi J.A."/>
            <person name="Labate C.A."/>
        </authorList>
    </citation>
    <scope>NUCLEOTIDE SEQUENCE</scope>
    <source>
        <strain evidence="2">MF-1</strain>
    </source>
</reference>
<feature type="compositionally biased region" description="Basic and acidic residues" evidence="1">
    <location>
        <begin position="43"/>
        <end position="58"/>
    </location>
</feature>
<organism evidence="2 3">
    <name type="scientific">Austropuccinia psidii MF-1</name>
    <dbReference type="NCBI Taxonomy" id="1389203"/>
    <lineage>
        <taxon>Eukaryota</taxon>
        <taxon>Fungi</taxon>
        <taxon>Dikarya</taxon>
        <taxon>Basidiomycota</taxon>
        <taxon>Pucciniomycotina</taxon>
        <taxon>Pucciniomycetes</taxon>
        <taxon>Pucciniales</taxon>
        <taxon>Sphaerophragmiaceae</taxon>
        <taxon>Austropuccinia</taxon>
    </lineage>
</organism>
<accession>A0A9Q3H036</accession>
<dbReference type="EMBL" id="AVOT02008830">
    <property type="protein sequence ID" value="MBW0486833.1"/>
    <property type="molecule type" value="Genomic_DNA"/>
</dbReference>
<evidence type="ECO:0000313" key="3">
    <source>
        <dbReference type="Proteomes" id="UP000765509"/>
    </source>
</evidence>
<protein>
    <submittedName>
        <fullName evidence="2">Uncharacterized protein</fullName>
    </submittedName>
</protein>
<comment type="caution">
    <text evidence="2">The sequence shown here is derived from an EMBL/GenBank/DDBJ whole genome shotgun (WGS) entry which is preliminary data.</text>
</comment>
<evidence type="ECO:0000256" key="1">
    <source>
        <dbReference type="SAM" id="MobiDB-lite"/>
    </source>
</evidence>
<proteinExistence type="predicted"/>
<gene>
    <name evidence="2" type="ORF">O181_026548</name>
</gene>
<sequence length="73" mass="8403">MITPNRHMPRWEIETQEYRESRTIVHESGNIHRNADGFGRFELPNKPDDHASVPTKAEHQIPIEGVEITDLGT</sequence>
<feature type="region of interest" description="Disordered" evidence="1">
    <location>
        <begin position="35"/>
        <end position="58"/>
    </location>
</feature>
<name>A0A9Q3H036_9BASI</name>
<dbReference type="Proteomes" id="UP000765509">
    <property type="component" value="Unassembled WGS sequence"/>
</dbReference>
<dbReference type="OrthoDB" id="425619at2759"/>
<evidence type="ECO:0000313" key="2">
    <source>
        <dbReference type="EMBL" id="MBW0486833.1"/>
    </source>
</evidence>
<keyword evidence="3" id="KW-1185">Reference proteome</keyword>
<dbReference type="AlphaFoldDB" id="A0A9Q3H036"/>